<keyword evidence="3" id="KW-1185">Reference proteome</keyword>
<dbReference type="InterPro" id="IPR011646">
    <property type="entry name" value="KAP_P-loop"/>
</dbReference>
<gene>
    <name evidence="2" type="ORF">ACFFHT_00220</name>
</gene>
<accession>A0ABV6HV29</accession>
<sequence length="585" mass="70472">MREVDEFYKYLDHYLAKEKTDYATLLTGNWGVGKTYFIKEYIESRKRGNYKNKFIYISLFGLKSIKEVKDSIFQGIHPFLSSKITKNIVKLVKGSINATTKIHIVDDYESNIEFSINSNYFNSIMKEDNGKKFFIFDDLERTLIPIEEILGFINLLVEHHNNKVILIASENMIENSKMTYFNKFKEKVVNKTINLYLNEKTIWIDLLNKYGKFFCQKDINIIKDLFEKFGNNNLRCLLRTFDNFFYIKEFIETDLFENKLFKEIFIQYFFYLSLLYKLKNSFDAAWSTIEKQHFSDYQFLNNKVWENIILGVPVKNLNELISQHFIFKSENDKPNWIKLWKWPDLEKEEFYEVLYKVKKEYIEFKYNDLSIVMHVFRLLAFFYKKDIRLDLELSCMADVAKKYIYDNRLKESWVKSKAFDLLSNGSGYGYIEIEDKEINDMFDEIKSTHDLIKREYEAYKESILIKEIENLIKLKDEAKLNELICKTYEYYPIMHKIGSDFVKKMKINSIYLLLSFFGYRYSETKRLDGKSIIFHLYPELTFLELMRERLIIINEEESDKFIKIKVDMTLKKLNKFISIFYQYKS</sequence>
<evidence type="ECO:0000313" key="2">
    <source>
        <dbReference type="EMBL" id="MFC0322000.1"/>
    </source>
</evidence>
<dbReference type="SUPFAM" id="SSF52540">
    <property type="entry name" value="P-loop containing nucleoside triphosphate hydrolases"/>
    <property type="match status" value="1"/>
</dbReference>
<dbReference type="InterPro" id="IPR027417">
    <property type="entry name" value="P-loop_NTPase"/>
</dbReference>
<dbReference type="RefSeq" id="WP_382372345.1">
    <property type="nucleotide sequence ID" value="NZ_JBHLWA010000001.1"/>
</dbReference>
<protein>
    <submittedName>
        <fullName evidence="2">P-loop NTPase fold protein</fullName>
    </submittedName>
</protein>
<dbReference type="Pfam" id="PF07693">
    <property type="entry name" value="KAP_NTPase"/>
    <property type="match status" value="1"/>
</dbReference>
<reference evidence="2 3" key="1">
    <citation type="submission" date="2024-09" db="EMBL/GenBank/DDBJ databases">
        <authorList>
            <person name="Sun Q."/>
            <person name="Mori K."/>
        </authorList>
    </citation>
    <scope>NUCLEOTIDE SEQUENCE [LARGE SCALE GENOMIC DNA]</scope>
    <source>
        <strain evidence="2 3">CCM 7538</strain>
    </source>
</reference>
<proteinExistence type="predicted"/>
<dbReference type="Gene3D" id="3.40.50.300">
    <property type="entry name" value="P-loop containing nucleotide triphosphate hydrolases"/>
    <property type="match status" value="1"/>
</dbReference>
<evidence type="ECO:0000259" key="1">
    <source>
        <dbReference type="Pfam" id="PF07693"/>
    </source>
</evidence>
<comment type="caution">
    <text evidence="2">The sequence shown here is derived from an EMBL/GenBank/DDBJ whole genome shotgun (WGS) entry which is preliminary data.</text>
</comment>
<evidence type="ECO:0000313" key="3">
    <source>
        <dbReference type="Proteomes" id="UP001589769"/>
    </source>
</evidence>
<dbReference type="Proteomes" id="UP001589769">
    <property type="component" value="Unassembled WGS sequence"/>
</dbReference>
<name>A0ABV6HV29_9PAST</name>
<dbReference type="EMBL" id="JBHLWA010000001">
    <property type="protein sequence ID" value="MFC0322000.1"/>
    <property type="molecule type" value="Genomic_DNA"/>
</dbReference>
<feature type="domain" description="KAP NTPase" evidence="1">
    <location>
        <begin position="7"/>
        <end position="208"/>
    </location>
</feature>
<organism evidence="2 3">
    <name type="scientific">Gallibacterium melopsittaci</name>
    <dbReference type="NCBI Taxonomy" id="516063"/>
    <lineage>
        <taxon>Bacteria</taxon>
        <taxon>Pseudomonadati</taxon>
        <taxon>Pseudomonadota</taxon>
        <taxon>Gammaproteobacteria</taxon>
        <taxon>Pasteurellales</taxon>
        <taxon>Pasteurellaceae</taxon>
        <taxon>Gallibacterium</taxon>
    </lineage>
</organism>